<evidence type="ECO:0000313" key="1">
    <source>
        <dbReference type="EMBL" id="RXI09507.1"/>
    </source>
</evidence>
<dbReference type="Proteomes" id="UP000290289">
    <property type="component" value="Unassembled WGS sequence"/>
</dbReference>
<evidence type="ECO:0000313" key="2">
    <source>
        <dbReference type="Proteomes" id="UP000290289"/>
    </source>
</evidence>
<keyword evidence="2" id="KW-1185">Reference proteome</keyword>
<accession>A0A498KPK3</accession>
<dbReference type="InterPro" id="IPR029063">
    <property type="entry name" value="SAM-dependent_MTases_sf"/>
</dbReference>
<gene>
    <name evidence="1" type="ORF">DVH24_042605</name>
</gene>
<sequence>MTRTKKILSVVKANNLMKPATKNSVLNDLFSNGLQPPFLVTPYNQLEGRKRCRIGSFFISASPGSFLRQIVPAKSLHFVALLLLVSLALSSPSCLDARQAAKH</sequence>
<dbReference type="AlphaFoldDB" id="A0A498KPK3"/>
<name>A0A498KPK3_MALDO</name>
<proteinExistence type="predicted"/>
<dbReference type="SUPFAM" id="SSF53335">
    <property type="entry name" value="S-adenosyl-L-methionine-dependent methyltransferases"/>
    <property type="match status" value="1"/>
</dbReference>
<dbReference type="Gene3D" id="3.40.50.150">
    <property type="entry name" value="Vaccinia Virus protein VP39"/>
    <property type="match status" value="1"/>
</dbReference>
<comment type="caution">
    <text evidence="1">The sequence shown here is derived from an EMBL/GenBank/DDBJ whole genome shotgun (WGS) entry which is preliminary data.</text>
</comment>
<dbReference type="EMBL" id="RDQH01000324">
    <property type="protein sequence ID" value="RXI09507.1"/>
    <property type="molecule type" value="Genomic_DNA"/>
</dbReference>
<organism evidence="1 2">
    <name type="scientific">Malus domestica</name>
    <name type="common">Apple</name>
    <name type="synonym">Pyrus malus</name>
    <dbReference type="NCBI Taxonomy" id="3750"/>
    <lineage>
        <taxon>Eukaryota</taxon>
        <taxon>Viridiplantae</taxon>
        <taxon>Streptophyta</taxon>
        <taxon>Embryophyta</taxon>
        <taxon>Tracheophyta</taxon>
        <taxon>Spermatophyta</taxon>
        <taxon>Magnoliopsida</taxon>
        <taxon>eudicotyledons</taxon>
        <taxon>Gunneridae</taxon>
        <taxon>Pentapetalae</taxon>
        <taxon>rosids</taxon>
        <taxon>fabids</taxon>
        <taxon>Rosales</taxon>
        <taxon>Rosaceae</taxon>
        <taxon>Amygdaloideae</taxon>
        <taxon>Maleae</taxon>
        <taxon>Malus</taxon>
    </lineage>
</organism>
<protein>
    <submittedName>
        <fullName evidence="1">Uncharacterized protein</fullName>
    </submittedName>
</protein>
<reference evidence="1 2" key="1">
    <citation type="submission" date="2018-10" db="EMBL/GenBank/DDBJ databases">
        <title>A high-quality apple genome assembly.</title>
        <authorList>
            <person name="Hu J."/>
        </authorList>
    </citation>
    <scope>NUCLEOTIDE SEQUENCE [LARGE SCALE GENOMIC DNA]</scope>
    <source>
        <strain evidence="2">cv. HFTH1</strain>
        <tissue evidence="1">Young leaf</tissue>
    </source>
</reference>